<organism evidence="2 3">
    <name type="scientific">Panagrolaimus davidi</name>
    <dbReference type="NCBI Taxonomy" id="227884"/>
    <lineage>
        <taxon>Eukaryota</taxon>
        <taxon>Metazoa</taxon>
        <taxon>Ecdysozoa</taxon>
        <taxon>Nematoda</taxon>
        <taxon>Chromadorea</taxon>
        <taxon>Rhabditida</taxon>
        <taxon>Tylenchina</taxon>
        <taxon>Panagrolaimomorpha</taxon>
        <taxon>Panagrolaimoidea</taxon>
        <taxon>Panagrolaimidae</taxon>
        <taxon>Panagrolaimus</taxon>
    </lineage>
</organism>
<keyword evidence="2" id="KW-1185">Reference proteome</keyword>
<evidence type="ECO:0000313" key="2">
    <source>
        <dbReference type="Proteomes" id="UP000887578"/>
    </source>
</evidence>
<dbReference type="WBParaSite" id="PDA_v2.g26976.t1">
    <property type="protein sequence ID" value="PDA_v2.g26976.t1"/>
    <property type="gene ID" value="PDA_v2.g26976"/>
</dbReference>
<evidence type="ECO:0000313" key="3">
    <source>
        <dbReference type="WBParaSite" id="PDA_v2.g26976.t1"/>
    </source>
</evidence>
<reference evidence="3" key="1">
    <citation type="submission" date="2022-11" db="UniProtKB">
        <authorList>
            <consortium name="WormBaseParasite"/>
        </authorList>
    </citation>
    <scope>IDENTIFICATION</scope>
</reference>
<sequence>MTSDETSSLVSMLENAVTKQSSSSSSGSGPGYKRLCRRLKRPAVLNSSKNFPCELSEKRAKIQYGLASNKGSTTFIFPKPEANIPGESKLRTWAFWII</sequence>
<name>A0A914Q7F1_9BILA</name>
<protein>
    <submittedName>
        <fullName evidence="3">Uncharacterized protein</fullName>
    </submittedName>
</protein>
<feature type="compositionally biased region" description="Polar residues" evidence="1">
    <location>
        <begin position="1"/>
        <end position="10"/>
    </location>
</feature>
<dbReference type="Proteomes" id="UP000887578">
    <property type="component" value="Unplaced"/>
</dbReference>
<evidence type="ECO:0000256" key="1">
    <source>
        <dbReference type="SAM" id="MobiDB-lite"/>
    </source>
</evidence>
<proteinExistence type="predicted"/>
<feature type="region of interest" description="Disordered" evidence="1">
    <location>
        <begin position="1"/>
        <end position="34"/>
    </location>
</feature>
<accession>A0A914Q7F1</accession>
<dbReference type="AlphaFoldDB" id="A0A914Q7F1"/>